<protein>
    <submittedName>
        <fullName evidence="8">Paraquat-inducible protein A</fullName>
    </submittedName>
</protein>
<evidence type="ECO:0000256" key="2">
    <source>
        <dbReference type="ARBA" id="ARBA00022475"/>
    </source>
</evidence>
<dbReference type="InterPro" id="IPR007498">
    <property type="entry name" value="PqiA-like"/>
</dbReference>
<dbReference type="EMBL" id="JACNJD010000211">
    <property type="protein sequence ID" value="MBC8177474.1"/>
    <property type="molecule type" value="Genomic_DNA"/>
</dbReference>
<accession>A0A8J6T7Q0</accession>
<feature type="transmembrane region" description="Helical" evidence="7">
    <location>
        <begin position="93"/>
        <end position="121"/>
    </location>
</feature>
<organism evidence="8 9">
    <name type="scientific">Candidatus Desulfacyla euxinica</name>
    <dbReference type="NCBI Taxonomy" id="2841693"/>
    <lineage>
        <taxon>Bacteria</taxon>
        <taxon>Deltaproteobacteria</taxon>
        <taxon>Candidatus Desulfacyla</taxon>
    </lineage>
</organism>
<feature type="transmembrane region" description="Helical" evidence="7">
    <location>
        <begin position="142"/>
        <end position="162"/>
    </location>
</feature>
<evidence type="ECO:0000256" key="6">
    <source>
        <dbReference type="ARBA" id="ARBA00023136"/>
    </source>
</evidence>
<evidence type="ECO:0000256" key="3">
    <source>
        <dbReference type="ARBA" id="ARBA00022519"/>
    </source>
</evidence>
<keyword evidence="4 7" id="KW-0812">Transmembrane</keyword>
<comment type="subcellular location">
    <subcellularLocation>
        <location evidence="1">Cell inner membrane</location>
    </subcellularLocation>
</comment>
<evidence type="ECO:0000256" key="5">
    <source>
        <dbReference type="ARBA" id="ARBA00022989"/>
    </source>
</evidence>
<feature type="transmembrane region" description="Helical" evidence="7">
    <location>
        <begin position="174"/>
        <end position="197"/>
    </location>
</feature>
<evidence type="ECO:0000256" key="1">
    <source>
        <dbReference type="ARBA" id="ARBA00004533"/>
    </source>
</evidence>
<keyword evidence="5 7" id="KW-1133">Transmembrane helix</keyword>
<keyword evidence="6 7" id="KW-0472">Membrane</keyword>
<dbReference type="AlphaFoldDB" id="A0A8J6T7Q0"/>
<proteinExistence type="predicted"/>
<reference evidence="8 9" key="1">
    <citation type="submission" date="2020-08" db="EMBL/GenBank/DDBJ databases">
        <title>Bridging the membrane lipid divide: bacteria of the FCB group superphylum have the potential to synthesize archaeal ether lipids.</title>
        <authorList>
            <person name="Villanueva L."/>
            <person name="Von Meijenfeldt F.A.B."/>
            <person name="Westbye A.B."/>
            <person name="Yadav S."/>
            <person name="Hopmans E.C."/>
            <person name="Dutilh B.E."/>
            <person name="Sinninghe Damste J.S."/>
        </authorList>
    </citation>
    <scope>NUCLEOTIDE SEQUENCE [LARGE SCALE GENOMIC DNA]</scope>
    <source>
        <strain evidence="8">NIOZ-UU27</strain>
    </source>
</reference>
<evidence type="ECO:0000256" key="7">
    <source>
        <dbReference type="SAM" id="Phobius"/>
    </source>
</evidence>
<feature type="transmembrane region" description="Helical" evidence="7">
    <location>
        <begin position="48"/>
        <end position="73"/>
    </location>
</feature>
<dbReference type="PANTHER" id="PTHR30462">
    <property type="entry name" value="INTERMEMBRANE TRANSPORT PROTEIN PQIB-RELATED"/>
    <property type="match status" value="1"/>
</dbReference>
<keyword evidence="2" id="KW-1003">Cell membrane</keyword>
<evidence type="ECO:0000256" key="4">
    <source>
        <dbReference type="ARBA" id="ARBA00022692"/>
    </source>
</evidence>
<dbReference type="Pfam" id="PF04403">
    <property type="entry name" value="PqiA"/>
    <property type="match status" value="1"/>
</dbReference>
<gene>
    <name evidence="8" type="ORF">H8E19_08720</name>
</gene>
<sequence>MTAREAGLVNCLDCHRLTTKEHGALQMHCSHCGAMLHLRKTNGMARTWALLITSLILLFPANLLPIMTVTYLGEREPNTIIQGIEHFLQSGDYLIAIIIFFASILVPIFKIVGIMLIMISIQKKWQTWLKHRTLMFRVIKFIGRWSMLDIFVIAVMVALVNLGTLTTIRPAPAATYFAAVVISTMLASNTFDTRLIWEGSFGMRI</sequence>
<dbReference type="Proteomes" id="UP000650524">
    <property type="component" value="Unassembled WGS sequence"/>
</dbReference>
<keyword evidence="3" id="KW-0997">Cell inner membrane</keyword>
<dbReference type="PANTHER" id="PTHR30462:SF3">
    <property type="entry name" value="INTERMEMBRANE TRANSPORT PROTEIN PQIA"/>
    <property type="match status" value="1"/>
</dbReference>
<evidence type="ECO:0000313" key="9">
    <source>
        <dbReference type="Proteomes" id="UP000650524"/>
    </source>
</evidence>
<name>A0A8J6T7Q0_9DELT</name>
<comment type="caution">
    <text evidence="8">The sequence shown here is derived from an EMBL/GenBank/DDBJ whole genome shotgun (WGS) entry which is preliminary data.</text>
</comment>
<dbReference type="InterPro" id="IPR051800">
    <property type="entry name" value="PqiA-PqiB_transport"/>
</dbReference>
<evidence type="ECO:0000313" key="8">
    <source>
        <dbReference type="EMBL" id="MBC8177474.1"/>
    </source>
</evidence>
<dbReference type="GO" id="GO:0005886">
    <property type="term" value="C:plasma membrane"/>
    <property type="evidence" value="ECO:0007669"/>
    <property type="project" value="UniProtKB-SubCell"/>
</dbReference>